<evidence type="ECO:0000256" key="9">
    <source>
        <dbReference type="HAMAP-Rule" id="MF_00952"/>
    </source>
</evidence>
<evidence type="ECO:0000256" key="1">
    <source>
        <dbReference type="ARBA" id="ARBA00000213"/>
    </source>
</evidence>
<feature type="site" description="Interaction with DNA" evidence="9">
    <location>
        <position position="159"/>
    </location>
</feature>
<dbReference type="SMART" id="SM00436">
    <property type="entry name" value="TOP1Bc"/>
    <property type="match status" value="1"/>
</dbReference>
<proteinExistence type="inferred from homology"/>
<dbReference type="NCBIfam" id="TIGR01057">
    <property type="entry name" value="topA_arch"/>
    <property type="match status" value="1"/>
</dbReference>
<feature type="site" description="Interaction with DNA" evidence="9">
    <location>
        <position position="50"/>
    </location>
</feature>
<dbReference type="Proteomes" id="UP000291213">
    <property type="component" value="Unassembled WGS sequence"/>
</dbReference>
<dbReference type="InterPro" id="IPR000380">
    <property type="entry name" value="Topo_IA"/>
</dbReference>
<dbReference type="GO" id="GO:0003677">
    <property type="term" value="F:DNA binding"/>
    <property type="evidence" value="ECO:0007669"/>
    <property type="project" value="UniProtKB-KW"/>
</dbReference>
<feature type="domain" description="Topo IA-type catalytic" evidence="12">
    <location>
        <begin position="149"/>
        <end position="568"/>
    </location>
</feature>
<dbReference type="PROSITE" id="PS50880">
    <property type="entry name" value="TOPRIM"/>
    <property type="match status" value="1"/>
</dbReference>
<dbReference type="PANTHER" id="PTHR11390:SF26">
    <property type="entry name" value="DNA TOPOISOMERASE 1"/>
    <property type="match status" value="1"/>
</dbReference>
<comment type="caution">
    <text evidence="13">The sequence shown here is derived from an EMBL/GenBank/DDBJ whole genome shotgun (WGS) entry which is preliminary data.</text>
</comment>
<feature type="site" description="Interaction with DNA" evidence="9">
    <location>
        <position position="163"/>
    </location>
</feature>
<dbReference type="InterPro" id="IPR013497">
    <property type="entry name" value="Topo_IA_cen"/>
</dbReference>
<feature type="domain" description="Toprim" evidence="11">
    <location>
        <begin position="1"/>
        <end position="134"/>
    </location>
</feature>
<evidence type="ECO:0000256" key="3">
    <source>
        <dbReference type="ARBA" id="ARBA00022723"/>
    </source>
</evidence>
<dbReference type="InterPro" id="IPR028612">
    <property type="entry name" value="Topoisom_1_IA"/>
</dbReference>
<keyword evidence="8 9" id="KW-0413">Isomerase</keyword>
<dbReference type="CDD" id="cd00186">
    <property type="entry name" value="TOP1Ac"/>
    <property type="match status" value="1"/>
</dbReference>
<evidence type="ECO:0000256" key="6">
    <source>
        <dbReference type="ARBA" id="ARBA00023029"/>
    </source>
</evidence>
<evidence type="ECO:0000256" key="7">
    <source>
        <dbReference type="ARBA" id="ARBA00023125"/>
    </source>
</evidence>
<dbReference type="InterPro" id="IPR006171">
    <property type="entry name" value="TOPRIM_dom"/>
</dbReference>
<evidence type="ECO:0000256" key="4">
    <source>
        <dbReference type="ARBA" id="ARBA00022833"/>
    </source>
</evidence>
<sequence length="673" mass="75349">MVAEKPKAAAKIAYALSDGRGVLRCSEYGVPYWIVRRDGAAIVVAPSAGHLFGPHTDSRGFPVFDFEWRPIFEFDRGAGYLSKFYRMLSRILPGASLYVNACDYDIEGSVIGFKIIEAFGDVTRARRMKFSTLAPQDIKRAYARMERLDVEMIEAGMARSEMDWLWGINVSRALMEAARRASGRRVILSAGRVQSPTLVEAYRRWREINLHVPKASVAVKITAEKGGGVFDARPHGWKPQSLEAARSIKSELRKNPWLAVEEVRSERSSLRPPPAFNLGDLQKEANRILGLPPLKTQSIAEELYLEALISYPRTNSQKLPPSINYRAILDKLAHGPLGREARDLLKETGGVLRPVQGSKDDPAHPAIHPTGEKPSQRLSKEHMAVYELIVRRFLAAFSREAIVSKSSVLLRDFQGRVWRAEGLRVEDLGWLKYYHYSTPGEKPMPPLDRGDKARVVRVDVRVEWSQTPVRLDKASLLRWMESVNIGTEGTRARIIETLYKRGYLEGSRKSEVTPLGEAVAVIIQTLFPELSKPDLTRRFESMIEDIRSGRRTRQEVIDMSKKTISKLLESFLDRLDTAVREIGVSLGSVEVEAACHLCGRKAVSAVGGYRLCSHHMEAFDRLRKALPNLASTISSTPREALEAIARGRSRAGAWVRDVAALALSDDGLYKALL</sequence>
<name>A0A401H8B5_AERPX</name>
<dbReference type="EMBL" id="BDMD01000015">
    <property type="protein sequence ID" value="GBF08643.1"/>
    <property type="molecule type" value="Genomic_DNA"/>
</dbReference>
<evidence type="ECO:0000256" key="2">
    <source>
        <dbReference type="ARBA" id="ARBA00009446"/>
    </source>
</evidence>
<dbReference type="InterPro" id="IPR023406">
    <property type="entry name" value="Topo_IA_AS"/>
</dbReference>
<dbReference type="InterPro" id="IPR023405">
    <property type="entry name" value="Topo_IA_core_domain"/>
</dbReference>
<dbReference type="GO" id="GO:0003917">
    <property type="term" value="F:DNA topoisomerase type I (single strand cut, ATP-independent) activity"/>
    <property type="evidence" value="ECO:0007669"/>
    <property type="project" value="UniProtKB-UniRule"/>
</dbReference>
<comment type="subunit">
    <text evidence="9">Monomer.</text>
</comment>
<dbReference type="Pfam" id="PF01131">
    <property type="entry name" value="Topoisom_bac"/>
    <property type="match status" value="1"/>
</dbReference>
<gene>
    <name evidence="9" type="primary">topA</name>
    <name evidence="13" type="ORF">apy_03680</name>
</gene>
<dbReference type="GO" id="GO:0006281">
    <property type="term" value="P:DNA repair"/>
    <property type="evidence" value="ECO:0007669"/>
    <property type="project" value="TreeGrafter"/>
</dbReference>
<dbReference type="GO" id="GO:0006310">
    <property type="term" value="P:DNA recombination"/>
    <property type="evidence" value="ECO:0007669"/>
    <property type="project" value="TreeGrafter"/>
</dbReference>
<dbReference type="Gene3D" id="3.40.50.140">
    <property type="match status" value="1"/>
</dbReference>
<dbReference type="InterPro" id="IPR013825">
    <property type="entry name" value="Topo_IA_cen_sub2"/>
</dbReference>
<keyword evidence="7 9" id="KW-0238">DNA-binding</keyword>
<feature type="region of interest" description="Interaction with DNA" evidence="9">
    <location>
        <begin position="189"/>
        <end position="194"/>
    </location>
</feature>
<feature type="active site" description="O-(5'-phospho-DNA)-tyrosine intermediate" evidence="9">
    <location>
        <position position="311"/>
    </location>
</feature>
<dbReference type="InterPro" id="IPR003601">
    <property type="entry name" value="Topo_IA_2"/>
</dbReference>
<comment type="similarity">
    <text evidence="2 9">Belongs to the type IA topoisomerase family.</text>
</comment>
<evidence type="ECO:0000259" key="12">
    <source>
        <dbReference type="PROSITE" id="PS52039"/>
    </source>
</evidence>
<dbReference type="InterPro" id="IPR005739">
    <property type="entry name" value="TopoI_arch"/>
</dbReference>
<comment type="catalytic activity">
    <reaction evidence="1 9">
        <text>ATP-independent breakage of single-stranded DNA, followed by passage and rejoining.</text>
        <dbReference type="EC" id="5.6.2.1"/>
    </reaction>
</comment>
<evidence type="ECO:0000256" key="10">
    <source>
        <dbReference type="SAM" id="MobiDB-lite"/>
    </source>
</evidence>
<evidence type="ECO:0000313" key="13">
    <source>
        <dbReference type="EMBL" id="GBF08643.1"/>
    </source>
</evidence>
<feature type="site" description="Interaction with DNA" evidence="9">
    <location>
        <position position="313"/>
    </location>
</feature>
<dbReference type="PANTHER" id="PTHR11390">
    <property type="entry name" value="PROKARYOTIC DNA TOPOISOMERASE"/>
    <property type="match status" value="1"/>
</dbReference>
<organism evidence="13 14">
    <name type="scientific">Aeropyrum pernix</name>
    <dbReference type="NCBI Taxonomy" id="56636"/>
    <lineage>
        <taxon>Archaea</taxon>
        <taxon>Thermoproteota</taxon>
        <taxon>Thermoprotei</taxon>
        <taxon>Desulfurococcales</taxon>
        <taxon>Desulfurococcaceae</taxon>
        <taxon>Aeropyrum</taxon>
    </lineage>
</organism>
<dbReference type="GO" id="GO:0006265">
    <property type="term" value="P:DNA topological change"/>
    <property type="evidence" value="ECO:0007669"/>
    <property type="project" value="UniProtKB-UniRule"/>
</dbReference>
<dbReference type="Gene3D" id="2.70.20.10">
    <property type="entry name" value="Topoisomerase I, domain 3"/>
    <property type="match status" value="1"/>
</dbReference>
<keyword evidence="3" id="KW-0479">Metal-binding</keyword>
<comment type="caution">
    <text evidence="9">Lacks conserved residue(s) required for the propagation of feature annotation.</text>
</comment>
<dbReference type="InterPro" id="IPR013826">
    <property type="entry name" value="Topo_IA_cen_sub3"/>
</dbReference>
<protein>
    <recommendedName>
        <fullName evidence="9">DNA topoisomerase 1</fullName>
        <ecNumber evidence="9">5.6.2.1</ecNumber>
    </recommendedName>
    <alternativeName>
        <fullName evidence="9">DNA topoisomerase I</fullName>
    </alternativeName>
</protein>
<keyword evidence="5" id="KW-0460">Magnesium</keyword>
<dbReference type="Gene3D" id="1.10.290.10">
    <property type="entry name" value="Topoisomerase I, domain 4"/>
    <property type="match status" value="1"/>
</dbReference>
<dbReference type="SMART" id="SM00437">
    <property type="entry name" value="TOP1Ac"/>
    <property type="match status" value="1"/>
</dbReference>
<dbReference type="GO" id="GO:0046872">
    <property type="term" value="F:metal ion binding"/>
    <property type="evidence" value="ECO:0007669"/>
    <property type="project" value="UniProtKB-KW"/>
</dbReference>
<evidence type="ECO:0000256" key="8">
    <source>
        <dbReference type="ARBA" id="ARBA00023235"/>
    </source>
</evidence>
<accession>A0A401H8B5</accession>
<dbReference type="InterPro" id="IPR013824">
    <property type="entry name" value="Topo_IA_cen_sub1"/>
</dbReference>
<dbReference type="PRINTS" id="PR00417">
    <property type="entry name" value="PRTPISMRASEI"/>
</dbReference>
<dbReference type="PROSITE" id="PS00396">
    <property type="entry name" value="TOPO_IA_1"/>
    <property type="match status" value="1"/>
</dbReference>
<dbReference type="NCBIfam" id="NF004438">
    <property type="entry name" value="PRK05776.1"/>
    <property type="match status" value="1"/>
</dbReference>
<evidence type="ECO:0000259" key="11">
    <source>
        <dbReference type="PROSITE" id="PS50880"/>
    </source>
</evidence>
<dbReference type="SUPFAM" id="SSF56712">
    <property type="entry name" value="Prokaryotic type I DNA topoisomerase"/>
    <property type="match status" value="1"/>
</dbReference>
<dbReference type="EC" id="5.6.2.1" evidence="9"/>
<dbReference type="HAMAP" id="MF_00952">
    <property type="entry name" value="Topoisom_1_prok"/>
    <property type="match status" value="1"/>
</dbReference>
<dbReference type="AlphaFoldDB" id="A0A401H8B5"/>
<reference evidence="13 14" key="1">
    <citation type="submission" date="2017-02" db="EMBL/GenBank/DDBJ databases">
        <title>isolation and characterization of a novel temperate virus Aeropyrum globular virus 1 infecting hyperthermophilic archaeon Aeropyrum.</title>
        <authorList>
            <person name="Yumiya M."/>
            <person name="Yoshida T."/>
            <person name="Sako Y."/>
        </authorList>
    </citation>
    <scope>NUCLEOTIDE SEQUENCE [LARGE SCALE GENOMIC DNA]</scope>
    <source>
        <strain evidence="13 14">YK1-12-2013</strain>
    </source>
</reference>
<dbReference type="PROSITE" id="PS52039">
    <property type="entry name" value="TOPO_IA_2"/>
    <property type="match status" value="1"/>
</dbReference>
<comment type="function">
    <text evidence="9">Releases the supercoiling and torsional tension of DNA, which is introduced during the DNA replication and transcription, by transiently cleaving and rejoining one strand of the DNA duplex. Introduces a single-strand break via transesterification at a target site in duplex DNA. The scissile phosphodiester is attacked by the catalytic tyrosine of the enzyme, resulting in the formation of a DNA-(5'-phosphotyrosyl)-enzyme intermediate and the expulsion of a 3'-OH DNA strand. The free DNA strand then undergoes passage around the unbroken strand, thus removing DNA supercoils. Finally, in the religation step, the DNA 3'-OH attacks the covalent intermediate to expel the active-site tyrosine and restore the DNA phosphodiester backbone.</text>
</comment>
<evidence type="ECO:0000313" key="14">
    <source>
        <dbReference type="Proteomes" id="UP000291213"/>
    </source>
</evidence>
<dbReference type="InterPro" id="IPR003602">
    <property type="entry name" value="Topo_IA_DNA-bd_dom"/>
</dbReference>
<dbReference type="Gene3D" id="1.10.460.10">
    <property type="entry name" value="Topoisomerase I, domain 2"/>
    <property type="match status" value="1"/>
</dbReference>
<evidence type="ECO:0000256" key="5">
    <source>
        <dbReference type="ARBA" id="ARBA00022842"/>
    </source>
</evidence>
<keyword evidence="6 9" id="KW-0799">Topoisomerase</keyword>
<keyword evidence="4" id="KW-0862">Zinc</keyword>
<feature type="region of interest" description="Disordered" evidence="10">
    <location>
        <begin position="353"/>
        <end position="376"/>
    </location>
</feature>
<feature type="site" description="Interaction with DNA" evidence="9">
    <location>
        <position position="501"/>
    </location>
</feature>